<dbReference type="AlphaFoldDB" id="A0AA47N397"/>
<sequence length="128" mass="14127">MHILTSCITLWYGTCTVSCHKTLQRIVKAAERIIGVSLPPLLDIYNTSLTSKAIRIAGDPTHPSHSIFSLLPSGRRLRSLRARTSRLKDSFFHQAVRRLNSLPALPLLLPLPPATDSNLAPTRLPPSI</sequence>
<organism evidence="1 2">
    <name type="scientific">Merluccius polli</name>
    <name type="common">Benguela hake</name>
    <name type="synonym">Merluccius cadenati</name>
    <dbReference type="NCBI Taxonomy" id="89951"/>
    <lineage>
        <taxon>Eukaryota</taxon>
        <taxon>Metazoa</taxon>
        <taxon>Chordata</taxon>
        <taxon>Craniata</taxon>
        <taxon>Vertebrata</taxon>
        <taxon>Euteleostomi</taxon>
        <taxon>Actinopterygii</taxon>
        <taxon>Neopterygii</taxon>
        <taxon>Teleostei</taxon>
        <taxon>Neoteleostei</taxon>
        <taxon>Acanthomorphata</taxon>
        <taxon>Zeiogadaria</taxon>
        <taxon>Gadariae</taxon>
        <taxon>Gadiformes</taxon>
        <taxon>Gadoidei</taxon>
        <taxon>Merlucciidae</taxon>
        <taxon>Merluccius</taxon>
    </lineage>
</organism>
<evidence type="ECO:0000313" key="1">
    <source>
        <dbReference type="EMBL" id="KAK0151084.1"/>
    </source>
</evidence>
<reference evidence="1" key="1">
    <citation type="journal article" date="2023" name="Front. Mar. Sci.">
        <title>A new Merluccius polli reference genome to investigate the effects of global change in West African waters.</title>
        <authorList>
            <person name="Mateo J.L."/>
            <person name="Blanco-Fernandez C."/>
            <person name="Garcia-Vazquez E."/>
            <person name="Machado-Schiaffino G."/>
        </authorList>
    </citation>
    <scope>NUCLEOTIDE SEQUENCE</scope>
    <source>
        <strain evidence="1">C29</strain>
        <tissue evidence="1">Fin</tissue>
    </source>
</reference>
<keyword evidence="2" id="KW-1185">Reference proteome</keyword>
<comment type="caution">
    <text evidence="1">The sequence shown here is derived from an EMBL/GenBank/DDBJ whole genome shotgun (WGS) entry which is preliminary data.</text>
</comment>
<protein>
    <submittedName>
        <fullName evidence="1">Uncharacterized protein</fullName>
    </submittedName>
</protein>
<gene>
    <name evidence="1" type="ORF">N1851_007775</name>
</gene>
<evidence type="ECO:0000313" key="2">
    <source>
        <dbReference type="Proteomes" id="UP001174136"/>
    </source>
</evidence>
<accession>A0AA47N397</accession>
<proteinExistence type="predicted"/>
<name>A0AA47N397_MERPO</name>
<dbReference type="Proteomes" id="UP001174136">
    <property type="component" value="Unassembled WGS sequence"/>
</dbReference>
<dbReference type="EMBL" id="JAOPHQ010001421">
    <property type="protein sequence ID" value="KAK0151084.1"/>
    <property type="molecule type" value="Genomic_DNA"/>
</dbReference>